<accession>A0ABD0KIK0</accession>
<gene>
    <name evidence="1" type="ORF">BaRGS_00021838</name>
</gene>
<reference evidence="1 2" key="1">
    <citation type="journal article" date="2023" name="Sci. Data">
        <title>Genome assembly of the Korean intertidal mud-creeper Batillaria attramentaria.</title>
        <authorList>
            <person name="Patra A.K."/>
            <person name="Ho P.T."/>
            <person name="Jun S."/>
            <person name="Lee S.J."/>
            <person name="Kim Y."/>
            <person name="Won Y.J."/>
        </authorList>
    </citation>
    <scope>NUCLEOTIDE SEQUENCE [LARGE SCALE GENOMIC DNA]</scope>
    <source>
        <strain evidence="1">Wonlab-2016</strain>
    </source>
</reference>
<keyword evidence="2" id="KW-1185">Reference proteome</keyword>
<proteinExistence type="predicted"/>
<protein>
    <submittedName>
        <fullName evidence="1">Uncharacterized protein</fullName>
    </submittedName>
</protein>
<organism evidence="1 2">
    <name type="scientific">Batillaria attramentaria</name>
    <dbReference type="NCBI Taxonomy" id="370345"/>
    <lineage>
        <taxon>Eukaryota</taxon>
        <taxon>Metazoa</taxon>
        <taxon>Spiralia</taxon>
        <taxon>Lophotrochozoa</taxon>
        <taxon>Mollusca</taxon>
        <taxon>Gastropoda</taxon>
        <taxon>Caenogastropoda</taxon>
        <taxon>Sorbeoconcha</taxon>
        <taxon>Cerithioidea</taxon>
        <taxon>Batillariidae</taxon>
        <taxon>Batillaria</taxon>
    </lineage>
</organism>
<comment type="caution">
    <text evidence="1">The sequence shown here is derived from an EMBL/GenBank/DDBJ whole genome shotgun (WGS) entry which is preliminary data.</text>
</comment>
<evidence type="ECO:0000313" key="1">
    <source>
        <dbReference type="EMBL" id="KAK7486867.1"/>
    </source>
</evidence>
<dbReference type="AlphaFoldDB" id="A0ABD0KIK0"/>
<sequence length="69" mass="7905">MEHAFLYCICEQHYPVTADQCYLRPDGSVNEATKWTAAPSVHGTIEQKRRTMGDPALLAYRAQNRRHSL</sequence>
<name>A0ABD0KIK0_9CAEN</name>
<evidence type="ECO:0000313" key="2">
    <source>
        <dbReference type="Proteomes" id="UP001519460"/>
    </source>
</evidence>
<dbReference type="Proteomes" id="UP001519460">
    <property type="component" value="Unassembled WGS sequence"/>
</dbReference>
<dbReference type="EMBL" id="JACVVK020000172">
    <property type="protein sequence ID" value="KAK7486867.1"/>
    <property type="molecule type" value="Genomic_DNA"/>
</dbReference>